<accession>A0A0W8FZR3</accession>
<organism evidence="2">
    <name type="scientific">hydrocarbon metagenome</name>
    <dbReference type="NCBI Taxonomy" id="938273"/>
    <lineage>
        <taxon>unclassified sequences</taxon>
        <taxon>metagenomes</taxon>
        <taxon>ecological metagenomes</taxon>
    </lineage>
</organism>
<evidence type="ECO:0000313" key="2">
    <source>
        <dbReference type="EMBL" id="KUG26365.1"/>
    </source>
</evidence>
<proteinExistence type="inferred from homology"/>
<dbReference type="InterPro" id="IPR036165">
    <property type="entry name" value="YefM-like_sf"/>
</dbReference>
<dbReference type="SUPFAM" id="SSF143120">
    <property type="entry name" value="YefM-like"/>
    <property type="match status" value="1"/>
</dbReference>
<protein>
    <recommendedName>
        <fullName evidence="3">Antitoxin</fullName>
    </recommendedName>
</protein>
<reference evidence="2" key="1">
    <citation type="journal article" date="2015" name="Proc. Natl. Acad. Sci. U.S.A.">
        <title>Networks of energetic and metabolic interactions define dynamics in microbial communities.</title>
        <authorList>
            <person name="Embree M."/>
            <person name="Liu J.K."/>
            <person name="Al-Bassam M.M."/>
            <person name="Zengler K."/>
        </authorList>
    </citation>
    <scope>NUCLEOTIDE SEQUENCE</scope>
</reference>
<gene>
    <name evidence="2" type="ORF">ASZ90_003801</name>
</gene>
<evidence type="ECO:0008006" key="3">
    <source>
        <dbReference type="Google" id="ProtNLM"/>
    </source>
</evidence>
<dbReference type="AlphaFoldDB" id="A0A0W8FZR3"/>
<evidence type="ECO:0000256" key="1">
    <source>
        <dbReference type="ARBA" id="ARBA00009981"/>
    </source>
</evidence>
<comment type="similarity">
    <text evidence="1">Belongs to the phD/YefM antitoxin family.</text>
</comment>
<comment type="caution">
    <text evidence="2">The sequence shown here is derived from an EMBL/GenBank/DDBJ whole genome shotgun (WGS) entry which is preliminary data.</text>
</comment>
<dbReference type="EMBL" id="LNQE01000476">
    <property type="protein sequence ID" value="KUG26365.1"/>
    <property type="molecule type" value="Genomic_DNA"/>
</dbReference>
<sequence length="69" mass="7881">MITHNGEAKAVLQDIKTFEKTQESIALLKILSLGTKELEKGKYKSLDKAFESTSRKINKFKKEHREVSS</sequence>
<name>A0A0W8FZR3_9ZZZZ</name>